<evidence type="ECO:0000313" key="2">
    <source>
        <dbReference type="Proteomes" id="UP000178276"/>
    </source>
</evidence>
<dbReference type="Proteomes" id="UP000178276">
    <property type="component" value="Unassembled WGS sequence"/>
</dbReference>
<evidence type="ECO:0000313" key="1">
    <source>
        <dbReference type="EMBL" id="OGF74178.1"/>
    </source>
</evidence>
<comment type="caution">
    <text evidence="1">The sequence shown here is derived from an EMBL/GenBank/DDBJ whole genome shotgun (WGS) entry which is preliminary data.</text>
</comment>
<sequence>MVQEQIHEDIKWLEGQLEAKKRELSGAGTEVKEEREMIHDVLKEIKNEESLLPPPSPASISDDDAKMKVAELEEKKHHEIIDELVGIAFSKNLASALKVAESFKNSHIIDEFHDTLADHYYQKLLDARKLK</sequence>
<gene>
    <name evidence="1" type="ORF">A2W57_03965</name>
</gene>
<dbReference type="STRING" id="1798331.A2W57_03965"/>
<organism evidence="1 2">
    <name type="scientific">Candidatus Giovannonibacteria bacterium RIFCSPHIGHO2_02_43_16</name>
    <dbReference type="NCBI Taxonomy" id="1798331"/>
    <lineage>
        <taxon>Bacteria</taxon>
        <taxon>Candidatus Giovannoniibacteriota</taxon>
    </lineage>
</organism>
<reference evidence="1 2" key="1">
    <citation type="journal article" date="2016" name="Nat. Commun.">
        <title>Thousands of microbial genomes shed light on interconnected biogeochemical processes in an aquifer system.</title>
        <authorList>
            <person name="Anantharaman K."/>
            <person name="Brown C.T."/>
            <person name="Hug L.A."/>
            <person name="Sharon I."/>
            <person name="Castelle C.J."/>
            <person name="Probst A.J."/>
            <person name="Thomas B.C."/>
            <person name="Singh A."/>
            <person name="Wilkins M.J."/>
            <person name="Karaoz U."/>
            <person name="Brodie E.L."/>
            <person name="Williams K.H."/>
            <person name="Hubbard S.S."/>
            <person name="Banfield J.F."/>
        </authorList>
    </citation>
    <scope>NUCLEOTIDE SEQUENCE [LARGE SCALE GENOMIC DNA]</scope>
</reference>
<accession>A0A1F5WEQ6</accession>
<name>A0A1F5WEQ6_9BACT</name>
<proteinExistence type="predicted"/>
<dbReference type="EMBL" id="MFHJ01000014">
    <property type="protein sequence ID" value="OGF74178.1"/>
    <property type="molecule type" value="Genomic_DNA"/>
</dbReference>
<dbReference type="AlphaFoldDB" id="A0A1F5WEQ6"/>
<protein>
    <submittedName>
        <fullName evidence="1">Uncharacterized protein</fullName>
    </submittedName>
</protein>